<protein>
    <submittedName>
        <fullName evidence="2">Uncharacterized protein</fullName>
    </submittedName>
</protein>
<gene>
    <name evidence="2" type="ORF">PNIG_a1814</name>
</gene>
<dbReference type="EMBL" id="CP011036">
    <property type="protein sequence ID" value="ASM53912.1"/>
    <property type="molecule type" value="Genomic_DNA"/>
</dbReference>
<feature type="region of interest" description="Disordered" evidence="1">
    <location>
        <begin position="1"/>
        <end position="24"/>
    </location>
</feature>
<evidence type="ECO:0000256" key="1">
    <source>
        <dbReference type="SAM" id="MobiDB-lite"/>
    </source>
</evidence>
<dbReference type="Proteomes" id="UP000198329">
    <property type="component" value="Chromosome I"/>
</dbReference>
<proteinExistence type="predicted"/>
<keyword evidence="3" id="KW-1185">Reference proteome</keyword>
<sequence>MLSNVGSTPIIKPKPNPEFSTWEYKATNPNQAIAIKKKTAPSEI</sequence>
<name>A0AAC9XXD8_9GAMM</name>
<accession>A0AAC9XXD8</accession>
<dbReference type="KEGG" id="png:PNIG_a1814"/>
<reference evidence="2 3" key="1">
    <citation type="submission" date="2015-03" db="EMBL/GenBank/DDBJ databases">
        <authorList>
            <person name="Xie B.-B."/>
            <person name="Rong J.-C."/>
            <person name="Qin Q.-L."/>
            <person name="Zhang Y.-Z."/>
        </authorList>
    </citation>
    <scope>NUCLEOTIDE SEQUENCE [LARGE SCALE GENOMIC DNA]</scope>
    <source>
        <strain evidence="2 3">KMM 661</strain>
    </source>
</reference>
<evidence type="ECO:0000313" key="3">
    <source>
        <dbReference type="Proteomes" id="UP000198329"/>
    </source>
</evidence>
<dbReference type="AlphaFoldDB" id="A0AAC9XXD8"/>
<evidence type="ECO:0000313" key="2">
    <source>
        <dbReference type="EMBL" id="ASM53912.1"/>
    </source>
</evidence>
<organism evidence="2 3">
    <name type="scientific">Pseudoalteromonas nigrifaciens</name>
    <dbReference type="NCBI Taxonomy" id="28109"/>
    <lineage>
        <taxon>Bacteria</taxon>
        <taxon>Pseudomonadati</taxon>
        <taxon>Pseudomonadota</taxon>
        <taxon>Gammaproteobacteria</taxon>
        <taxon>Alteromonadales</taxon>
        <taxon>Pseudoalteromonadaceae</taxon>
        <taxon>Pseudoalteromonas</taxon>
    </lineage>
</organism>